<dbReference type="SUPFAM" id="SSF89447">
    <property type="entry name" value="AbrB/MazE/MraZ-like"/>
    <property type="match status" value="1"/>
</dbReference>
<proteinExistence type="predicted"/>
<keyword evidence="3" id="KW-1185">Reference proteome</keyword>
<dbReference type="Gene3D" id="2.10.260.10">
    <property type="match status" value="1"/>
</dbReference>
<feature type="domain" description="SpoVT-AbrB" evidence="1">
    <location>
        <begin position="8"/>
        <end position="53"/>
    </location>
</feature>
<evidence type="ECO:0000313" key="2">
    <source>
        <dbReference type="EMBL" id="MBP1964468.1"/>
    </source>
</evidence>
<name>A0ABS4I0M5_9BACL</name>
<protein>
    <submittedName>
        <fullName evidence="2">Transcriptional pleiotropic regulator of transition state genes</fullName>
    </submittedName>
</protein>
<gene>
    <name evidence="2" type="ORF">J2Z65_003691</name>
</gene>
<dbReference type="InterPro" id="IPR052731">
    <property type="entry name" value="B_subtilis_Trans_State_Reg"/>
</dbReference>
<accession>A0ABS4I0M5</accession>
<reference evidence="2 3" key="1">
    <citation type="submission" date="2021-03" db="EMBL/GenBank/DDBJ databases">
        <title>Genomic Encyclopedia of Type Strains, Phase IV (KMG-IV): sequencing the most valuable type-strain genomes for metagenomic binning, comparative biology and taxonomic classification.</title>
        <authorList>
            <person name="Goeker M."/>
        </authorList>
    </citation>
    <scope>NUCLEOTIDE SEQUENCE [LARGE SCALE GENOMIC DNA]</scope>
    <source>
        <strain evidence="2 3">DSM 24950</strain>
    </source>
</reference>
<comment type="caution">
    <text evidence="2">The sequence shown here is derived from an EMBL/GenBank/DDBJ whole genome shotgun (WGS) entry which is preliminary data.</text>
</comment>
<dbReference type="InterPro" id="IPR007159">
    <property type="entry name" value="SpoVT-AbrB_dom"/>
</dbReference>
<dbReference type="EMBL" id="JAGGKV010000009">
    <property type="protein sequence ID" value="MBP1964468.1"/>
    <property type="molecule type" value="Genomic_DNA"/>
</dbReference>
<dbReference type="Proteomes" id="UP001519344">
    <property type="component" value="Unassembled WGS sequence"/>
</dbReference>
<dbReference type="PANTHER" id="PTHR36432">
    <property type="match status" value="1"/>
</dbReference>
<sequence length="85" mass="9858">MKPTGIVRKVDQLGRIVLPIEMRRLLNIGWNDEVNIYFEEGRVTIAKSEMNCLFCGSESETYFFKRKLVCKSCIQELPNVTSIEQ</sequence>
<dbReference type="RefSeq" id="WP_167057824.1">
    <property type="nucleotide sequence ID" value="NZ_JAAOZR010000017.1"/>
</dbReference>
<dbReference type="Pfam" id="PF04014">
    <property type="entry name" value="MazE_antitoxin"/>
    <property type="match status" value="1"/>
</dbReference>
<evidence type="ECO:0000259" key="1">
    <source>
        <dbReference type="SMART" id="SM00966"/>
    </source>
</evidence>
<dbReference type="SMART" id="SM00966">
    <property type="entry name" value="SpoVT_AbrB"/>
    <property type="match status" value="1"/>
</dbReference>
<dbReference type="InterPro" id="IPR037914">
    <property type="entry name" value="SpoVT-AbrB_sf"/>
</dbReference>
<evidence type="ECO:0000313" key="3">
    <source>
        <dbReference type="Proteomes" id="UP001519344"/>
    </source>
</evidence>
<organism evidence="2 3">
    <name type="scientific">Paenibacillus aceris</name>
    <dbReference type="NCBI Taxonomy" id="869555"/>
    <lineage>
        <taxon>Bacteria</taxon>
        <taxon>Bacillati</taxon>
        <taxon>Bacillota</taxon>
        <taxon>Bacilli</taxon>
        <taxon>Bacillales</taxon>
        <taxon>Paenibacillaceae</taxon>
        <taxon>Paenibacillus</taxon>
    </lineage>
</organism>
<dbReference type="NCBIfam" id="TIGR01439">
    <property type="entry name" value="lp_hng_hel_AbrB"/>
    <property type="match status" value="1"/>
</dbReference>
<dbReference type="PANTHER" id="PTHR36432:SF4">
    <property type="entry name" value="TRANSITION STATE REGULATOR ABH-RELATED"/>
    <property type="match status" value="1"/>
</dbReference>